<dbReference type="InterPro" id="IPR007588">
    <property type="entry name" value="Znf_FLYWCH"/>
</dbReference>
<keyword evidence="3" id="KW-0862">Zinc</keyword>
<evidence type="ECO:0000256" key="1">
    <source>
        <dbReference type="ARBA" id="ARBA00022723"/>
    </source>
</evidence>
<evidence type="ECO:0000256" key="3">
    <source>
        <dbReference type="ARBA" id="ARBA00022833"/>
    </source>
</evidence>
<organism evidence="5 6">
    <name type="scientific">Papilio machaon</name>
    <name type="common">Old World swallowtail butterfly</name>
    <dbReference type="NCBI Taxonomy" id="76193"/>
    <lineage>
        <taxon>Eukaryota</taxon>
        <taxon>Metazoa</taxon>
        <taxon>Ecdysozoa</taxon>
        <taxon>Arthropoda</taxon>
        <taxon>Hexapoda</taxon>
        <taxon>Insecta</taxon>
        <taxon>Pterygota</taxon>
        <taxon>Neoptera</taxon>
        <taxon>Endopterygota</taxon>
        <taxon>Lepidoptera</taxon>
        <taxon>Glossata</taxon>
        <taxon>Ditrysia</taxon>
        <taxon>Papilionoidea</taxon>
        <taxon>Papilionidae</taxon>
        <taxon>Papilioninae</taxon>
        <taxon>Papilio</taxon>
    </lineage>
</organism>
<feature type="domain" description="FLYWCH-type" evidence="4">
    <location>
        <begin position="5"/>
        <end position="59"/>
    </location>
</feature>
<keyword evidence="2" id="KW-0863">Zinc-finger</keyword>
<dbReference type="EMBL" id="KQ460650">
    <property type="protein sequence ID" value="KPJ13078.1"/>
    <property type="molecule type" value="Genomic_DNA"/>
</dbReference>
<name>A0A0N1PHV6_PAPMA</name>
<reference evidence="5 6" key="1">
    <citation type="journal article" date="2015" name="Nat. Commun.">
        <title>Outbred genome sequencing and CRISPR/Cas9 gene editing in butterflies.</title>
        <authorList>
            <person name="Li X."/>
            <person name="Fan D."/>
            <person name="Zhang W."/>
            <person name="Liu G."/>
            <person name="Zhang L."/>
            <person name="Zhao L."/>
            <person name="Fang X."/>
            <person name="Chen L."/>
            <person name="Dong Y."/>
            <person name="Chen Y."/>
            <person name="Ding Y."/>
            <person name="Zhao R."/>
            <person name="Feng M."/>
            <person name="Zhu Y."/>
            <person name="Feng Y."/>
            <person name="Jiang X."/>
            <person name="Zhu D."/>
            <person name="Xiang H."/>
            <person name="Feng X."/>
            <person name="Li S."/>
            <person name="Wang J."/>
            <person name="Zhang G."/>
            <person name="Kronforst M.R."/>
            <person name="Wang W."/>
        </authorList>
    </citation>
    <scope>NUCLEOTIDE SEQUENCE [LARGE SCALE GENOMIC DNA]</scope>
    <source>
        <strain evidence="5">Ya'a_city_454_Pm</strain>
        <tissue evidence="5">Whole body</tissue>
    </source>
</reference>
<keyword evidence="1" id="KW-0479">Metal-binding</keyword>
<evidence type="ECO:0000259" key="4">
    <source>
        <dbReference type="Pfam" id="PF04500"/>
    </source>
</evidence>
<dbReference type="AlphaFoldDB" id="A0A0N1PHV6"/>
<dbReference type="Gene3D" id="2.20.25.240">
    <property type="match status" value="1"/>
</dbReference>
<keyword evidence="6" id="KW-1185">Reference proteome</keyword>
<dbReference type="GO" id="GO:0008270">
    <property type="term" value="F:zinc ion binding"/>
    <property type="evidence" value="ECO:0007669"/>
    <property type="project" value="UniProtKB-KW"/>
</dbReference>
<gene>
    <name evidence="5" type="ORF">RR48_05187</name>
</gene>
<protein>
    <recommendedName>
        <fullName evidence="4">FLYWCH-type domain-containing protein</fullName>
    </recommendedName>
</protein>
<proteinExistence type="predicted"/>
<dbReference type="Proteomes" id="UP000053240">
    <property type="component" value="Unassembled WGS sequence"/>
</dbReference>
<evidence type="ECO:0000313" key="5">
    <source>
        <dbReference type="EMBL" id="KPJ13078.1"/>
    </source>
</evidence>
<dbReference type="InParanoid" id="A0A0N1PHV6"/>
<sequence length="74" mass="8606">MTTKRGNRKTNLLMINGFTYSQDHNTCTWKCSSAYKGCRSKVRKLPDGTVYEVNIEHNHPAPEYYVKDGIYFKV</sequence>
<dbReference type="Pfam" id="PF04500">
    <property type="entry name" value="FLYWCH"/>
    <property type="match status" value="1"/>
</dbReference>
<accession>A0A0N1PHV6</accession>
<evidence type="ECO:0000313" key="6">
    <source>
        <dbReference type="Proteomes" id="UP000053240"/>
    </source>
</evidence>
<evidence type="ECO:0000256" key="2">
    <source>
        <dbReference type="ARBA" id="ARBA00022771"/>
    </source>
</evidence>